<evidence type="ECO:0000256" key="6">
    <source>
        <dbReference type="ARBA" id="ARBA00022801"/>
    </source>
</evidence>
<evidence type="ECO:0000256" key="4">
    <source>
        <dbReference type="ARBA" id="ARBA00022490"/>
    </source>
</evidence>
<evidence type="ECO:0000256" key="1">
    <source>
        <dbReference type="ARBA" id="ARBA00001946"/>
    </source>
</evidence>
<accession>A0A7R8W3D0</accession>
<keyword evidence="4" id="KW-0963">Cytoplasm</keyword>
<comment type="cofactor">
    <cofactor evidence="1">
        <name>Mg(2+)</name>
        <dbReference type="ChEBI" id="CHEBI:18420"/>
    </cofactor>
</comment>
<dbReference type="GO" id="GO:0004427">
    <property type="term" value="F:inorganic diphosphate phosphatase activity"/>
    <property type="evidence" value="ECO:0007669"/>
    <property type="project" value="UniProtKB-EC"/>
</dbReference>
<keyword evidence="6" id="KW-0378">Hydrolase</keyword>
<evidence type="ECO:0000256" key="2">
    <source>
        <dbReference type="ARBA" id="ARBA00006220"/>
    </source>
</evidence>
<dbReference type="CDD" id="cd00412">
    <property type="entry name" value="pyrophosphatase"/>
    <property type="match status" value="1"/>
</dbReference>
<dbReference type="Pfam" id="PF00719">
    <property type="entry name" value="Pyrophosphatase"/>
    <property type="match status" value="1"/>
</dbReference>
<dbReference type="SUPFAM" id="SSF50324">
    <property type="entry name" value="Inorganic pyrophosphatase"/>
    <property type="match status" value="1"/>
</dbReference>
<dbReference type="GO" id="GO:0000287">
    <property type="term" value="F:magnesium ion binding"/>
    <property type="evidence" value="ECO:0007669"/>
    <property type="project" value="InterPro"/>
</dbReference>
<dbReference type="NCBIfam" id="NF002317">
    <property type="entry name" value="PRK01250.1"/>
    <property type="match status" value="1"/>
</dbReference>
<dbReference type="PANTHER" id="PTHR10286">
    <property type="entry name" value="INORGANIC PYROPHOSPHATASE"/>
    <property type="match status" value="1"/>
</dbReference>
<proteinExistence type="inferred from homology"/>
<dbReference type="HAMAP" id="MF_00209">
    <property type="entry name" value="Inorganic_PPase"/>
    <property type="match status" value="1"/>
</dbReference>
<name>A0A7R8W3D0_9CRUS</name>
<dbReference type="InterPro" id="IPR036649">
    <property type="entry name" value="Pyrophosphatase_sf"/>
</dbReference>
<keyword evidence="5" id="KW-0479">Metal-binding</keyword>
<dbReference type="InterPro" id="IPR008162">
    <property type="entry name" value="Pyrophosphatase"/>
</dbReference>
<evidence type="ECO:0000313" key="8">
    <source>
        <dbReference type="EMBL" id="CAD7221989.1"/>
    </source>
</evidence>
<evidence type="ECO:0000256" key="3">
    <source>
        <dbReference type="ARBA" id="ARBA00012146"/>
    </source>
</evidence>
<dbReference type="GO" id="GO:0006796">
    <property type="term" value="P:phosphate-containing compound metabolic process"/>
    <property type="evidence" value="ECO:0007669"/>
    <property type="project" value="InterPro"/>
</dbReference>
<evidence type="ECO:0000256" key="7">
    <source>
        <dbReference type="ARBA" id="ARBA00022842"/>
    </source>
</evidence>
<comment type="similarity">
    <text evidence="2">Belongs to the PPase family.</text>
</comment>
<dbReference type="EC" id="3.6.1.1" evidence="3"/>
<dbReference type="GO" id="GO:0005737">
    <property type="term" value="C:cytoplasm"/>
    <property type="evidence" value="ECO:0007669"/>
    <property type="project" value="InterPro"/>
</dbReference>
<dbReference type="EMBL" id="OB660025">
    <property type="protein sequence ID" value="CAD7221989.1"/>
    <property type="molecule type" value="Genomic_DNA"/>
</dbReference>
<dbReference type="PROSITE" id="PS00387">
    <property type="entry name" value="PPASE"/>
    <property type="match status" value="1"/>
</dbReference>
<dbReference type="OrthoDB" id="1608002at2759"/>
<evidence type="ECO:0000256" key="5">
    <source>
        <dbReference type="ARBA" id="ARBA00022723"/>
    </source>
</evidence>
<dbReference type="FunFam" id="3.90.80.10:FF:000001">
    <property type="entry name" value="Inorganic pyrophosphatase"/>
    <property type="match status" value="1"/>
</dbReference>
<reference evidence="8" key="1">
    <citation type="submission" date="2020-11" db="EMBL/GenBank/DDBJ databases">
        <authorList>
            <person name="Tran Van P."/>
        </authorList>
    </citation>
    <scope>NUCLEOTIDE SEQUENCE</scope>
</reference>
<dbReference type="AlphaFoldDB" id="A0A7R8W3D0"/>
<organism evidence="8">
    <name type="scientific">Cyprideis torosa</name>
    <dbReference type="NCBI Taxonomy" id="163714"/>
    <lineage>
        <taxon>Eukaryota</taxon>
        <taxon>Metazoa</taxon>
        <taxon>Ecdysozoa</taxon>
        <taxon>Arthropoda</taxon>
        <taxon>Crustacea</taxon>
        <taxon>Oligostraca</taxon>
        <taxon>Ostracoda</taxon>
        <taxon>Podocopa</taxon>
        <taxon>Podocopida</taxon>
        <taxon>Cytherocopina</taxon>
        <taxon>Cytheroidea</taxon>
        <taxon>Cytherideidae</taxon>
        <taxon>Cyprideis</taxon>
    </lineage>
</organism>
<sequence length="174" mass="18973">MNISEISVGKDAPDEINVIIEIPQHGGPIKYEVDKDSGALLVDRFMGTAMYYPANYGFVPHTLSEDDDPIDVLVVTPVPLAASAVIACRPIGMLQMTDESGVDAKVVAVPIDKLTPLYKDVTEMEDLPASLLAAIKHFFEQYKANEPGKWVKVDGWADAATAKKEILASIERMK</sequence>
<keyword evidence="7" id="KW-0460">Magnesium</keyword>
<gene>
    <name evidence="8" type="ORF">CTOB1V02_LOCUS8</name>
</gene>
<dbReference type="Gene3D" id="3.90.80.10">
    <property type="entry name" value="Inorganic pyrophosphatase"/>
    <property type="match status" value="1"/>
</dbReference>
<protein>
    <recommendedName>
        <fullName evidence="3">inorganic diphosphatase</fullName>
        <ecNumber evidence="3">3.6.1.1</ecNumber>
    </recommendedName>
</protein>